<evidence type="ECO:0000313" key="2">
    <source>
        <dbReference type="EMBL" id="MBH1639215.1"/>
    </source>
</evidence>
<dbReference type="InterPro" id="IPR012902">
    <property type="entry name" value="N_methyl_site"/>
</dbReference>
<dbReference type="Pfam" id="PF07963">
    <property type="entry name" value="N_methyl"/>
    <property type="match status" value="1"/>
</dbReference>
<dbReference type="PROSITE" id="PS00409">
    <property type="entry name" value="PROKAR_NTER_METHYL"/>
    <property type="match status" value="1"/>
</dbReference>
<dbReference type="GO" id="GO:0043683">
    <property type="term" value="P:type IV pilus assembly"/>
    <property type="evidence" value="ECO:0007669"/>
    <property type="project" value="InterPro"/>
</dbReference>
<organism evidence="2 3">
    <name type="scientific">Stenotrophomonas maltophilia</name>
    <name type="common">Pseudomonas maltophilia</name>
    <name type="synonym">Xanthomonas maltophilia</name>
    <dbReference type="NCBI Taxonomy" id="40324"/>
    <lineage>
        <taxon>Bacteria</taxon>
        <taxon>Pseudomonadati</taxon>
        <taxon>Pseudomonadota</taxon>
        <taxon>Gammaproteobacteria</taxon>
        <taxon>Lysobacterales</taxon>
        <taxon>Lysobacteraceae</taxon>
        <taxon>Stenotrophomonas</taxon>
        <taxon>Stenotrophomonas maltophilia group</taxon>
    </lineage>
</organism>
<dbReference type="Proteomes" id="UP000616785">
    <property type="component" value="Unassembled WGS sequence"/>
</dbReference>
<dbReference type="EMBL" id="JADUNO010000015">
    <property type="protein sequence ID" value="MBH1639215.1"/>
    <property type="molecule type" value="Genomic_DNA"/>
</dbReference>
<proteinExistence type="predicted"/>
<accession>A0AA41CDS9</accession>
<keyword evidence="1" id="KW-1133">Transmembrane helix</keyword>
<protein>
    <submittedName>
        <fullName evidence="2">PilW family protein</fullName>
    </submittedName>
</protein>
<reference evidence="2" key="1">
    <citation type="submission" date="2020-11" db="EMBL/GenBank/DDBJ databases">
        <title>Enhanced detection system for hospital associated transmission using whole genome sequencing surveillance.</title>
        <authorList>
            <person name="Harrison L.H."/>
            <person name="Van Tyne D."/>
            <person name="Marsh J.W."/>
            <person name="Griffith M.P."/>
            <person name="Snyder D.J."/>
            <person name="Cooper V.S."/>
            <person name="Mustapha M."/>
        </authorList>
    </citation>
    <scope>NUCLEOTIDE SEQUENCE</scope>
    <source>
        <strain evidence="2">STEN00092</strain>
    </source>
</reference>
<evidence type="ECO:0000313" key="3">
    <source>
        <dbReference type="Proteomes" id="UP000616785"/>
    </source>
</evidence>
<comment type="caution">
    <text evidence="2">The sequence shown here is derived from an EMBL/GenBank/DDBJ whole genome shotgun (WGS) entry which is preliminary data.</text>
</comment>
<name>A0AA41CDS9_STEMA</name>
<dbReference type="Pfam" id="PF16074">
    <property type="entry name" value="PilW"/>
    <property type="match status" value="1"/>
</dbReference>
<gene>
    <name evidence="2" type="ORF">I5U57_07140</name>
</gene>
<sequence>MTRMRSRQTMSGLSLIELMIALTIGLIIMLGVVQVFAASRTAYQLSEGLARVQENSRFAMDSLQRELRMAGHFGCVNDQAHDPQGTLATTFAAGGHPALDFARSIQGYEATDTKPGDAVTLAATPSTGGSKYSPALPSEFAAAIKNRVDGSDIVALRYLVPTGVPVTAVAGTVAQPVFSFDPKRLAVLDSGVTDPGLFGVADCISATVFQARAIDAKAGTVTVGTAPNNDVAIARNYEPGQAVLYRAETSILYVGYDATTKQSSLYRLRFTAKPGAALVAGPAEALVEGVENMQLLYGQDHGLSTVSPTGYIDRQGTATDVQASIVPASRGWQRVGTVQLGLVVSSPDPAASVQASSSAPLSALGVTYTAPSDGRMRAAYQSTIALRNRLYGN</sequence>
<keyword evidence="1" id="KW-0812">Transmembrane</keyword>
<evidence type="ECO:0000256" key="1">
    <source>
        <dbReference type="SAM" id="Phobius"/>
    </source>
</evidence>
<dbReference type="InterPro" id="IPR032092">
    <property type="entry name" value="PilW"/>
</dbReference>
<feature type="transmembrane region" description="Helical" evidence="1">
    <location>
        <begin position="12"/>
        <end position="37"/>
    </location>
</feature>
<dbReference type="AlphaFoldDB" id="A0AA41CDS9"/>
<keyword evidence="1" id="KW-0472">Membrane</keyword>